<gene>
    <name evidence="3" type="ordered locus">Ngar_c15520</name>
</gene>
<dbReference type="EMBL" id="CP002408">
    <property type="protein sequence ID" value="AFU58486.1"/>
    <property type="molecule type" value="Genomic_DNA"/>
</dbReference>
<dbReference type="InParanoid" id="K0IAX5"/>
<accession>K0IAX5</accession>
<name>K0IAX5_NITGG</name>
<dbReference type="KEGG" id="nga:Ngar_c15520"/>
<evidence type="ECO:0000313" key="4">
    <source>
        <dbReference type="Proteomes" id="UP000008037"/>
    </source>
</evidence>
<dbReference type="PRINTS" id="PR01438">
    <property type="entry name" value="UNVRSLSTRESS"/>
</dbReference>
<dbReference type="PANTHER" id="PTHR46268:SF6">
    <property type="entry name" value="UNIVERSAL STRESS PROTEIN UP12"/>
    <property type="match status" value="1"/>
</dbReference>
<dbReference type="STRING" id="1237085.Ngar_c15520"/>
<sequence length="141" mass="15095">MFSKVLVPVDGSDNSFRALDAAISLAKTTGASLTAMHVIENPPTVYVESQKLLNELLAKYRSESAKVLDKCKQKADEAGVKLETVIAEGDPASNIAGYAHREGFDLIIIGSRGLGRFKEMVLGSVSNKVLHHAKCGVLVVK</sequence>
<organism evidence="3 4">
    <name type="scientific">Nitrososphaera gargensis (strain Ga9.2)</name>
    <dbReference type="NCBI Taxonomy" id="1237085"/>
    <lineage>
        <taxon>Archaea</taxon>
        <taxon>Nitrososphaerota</taxon>
        <taxon>Nitrososphaeria</taxon>
        <taxon>Nitrososphaerales</taxon>
        <taxon>Nitrososphaeraceae</taxon>
        <taxon>Nitrososphaera</taxon>
    </lineage>
</organism>
<evidence type="ECO:0000259" key="2">
    <source>
        <dbReference type="Pfam" id="PF00582"/>
    </source>
</evidence>
<reference evidence="3 4" key="1">
    <citation type="journal article" date="2012" name="Environ. Microbiol.">
        <title>The genome of the ammonia-oxidizing Candidatus Nitrososphaera gargensis: insights into metabolic versatility and environmental adaptations.</title>
        <authorList>
            <person name="Spang A."/>
            <person name="Poehlein A."/>
            <person name="Offre P."/>
            <person name="Zumbragel S."/>
            <person name="Haider S."/>
            <person name="Rychlik N."/>
            <person name="Nowka B."/>
            <person name="Schmeisser C."/>
            <person name="Lebedeva E.V."/>
            <person name="Rattei T."/>
            <person name="Bohm C."/>
            <person name="Schmid M."/>
            <person name="Galushko A."/>
            <person name="Hatzenpichler R."/>
            <person name="Weinmaier T."/>
            <person name="Daniel R."/>
            <person name="Schleper C."/>
            <person name="Spieck E."/>
            <person name="Streit W."/>
            <person name="Wagner M."/>
        </authorList>
    </citation>
    <scope>NUCLEOTIDE SEQUENCE [LARGE SCALE GENOMIC DNA]</scope>
    <source>
        <strain evidence="4">Ga9.2</strain>
    </source>
</reference>
<keyword evidence="4" id="KW-1185">Reference proteome</keyword>
<dbReference type="Gene3D" id="3.40.50.620">
    <property type="entry name" value="HUPs"/>
    <property type="match status" value="1"/>
</dbReference>
<proteinExistence type="inferred from homology"/>
<dbReference type="Pfam" id="PF00582">
    <property type="entry name" value="Usp"/>
    <property type="match status" value="1"/>
</dbReference>
<evidence type="ECO:0000256" key="1">
    <source>
        <dbReference type="ARBA" id="ARBA00008791"/>
    </source>
</evidence>
<dbReference type="GeneID" id="13797811"/>
<evidence type="ECO:0000313" key="3">
    <source>
        <dbReference type="EMBL" id="AFU58486.1"/>
    </source>
</evidence>
<dbReference type="InterPro" id="IPR006015">
    <property type="entry name" value="Universal_stress_UspA"/>
</dbReference>
<dbReference type="HOGENOM" id="CLU_049301_16_2_2"/>
<dbReference type="PIRSF" id="PIRSF006276">
    <property type="entry name" value="UspA"/>
    <property type="match status" value="1"/>
</dbReference>
<dbReference type="PANTHER" id="PTHR46268">
    <property type="entry name" value="STRESS RESPONSE PROTEIN NHAX"/>
    <property type="match status" value="1"/>
</dbReference>
<dbReference type="InterPro" id="IPR014729">
    <property type="entry name" value="Rossmann-like_a/b/a_fold"/>
</dbReference>
<dbReference type="CDD" id="cd00293">
    <property type="entry name" value="USP-like"/>
    <property type="match status" value="1"/>
</dbReference>
<feature type="domain" description="UspA" evidence="2">
    <location>
        <begin position="1"/>
        <end position="141"/>
    </location>
</feature>
<dbReference type="AlphaFoldDB" id="K0IAX5"/>
<comment type="similarity">
    <text evidence="1">Belongs to the universal stress protein A family.</text>
</comment>
<dbReference type="InterPro" id="IPR006016">
    <property type="entry name" value="UspA"/>
</dbReference>
<dbReference type="BioCyc" id="CNIT1237085:G1324-1550-MONOMER"/>
<dbReference type="OrthoDB" id="105697at2157"/>
<protein>
    <submittedName>
        <fullName evidence="3">Putative UspA domain protein</fullName>
    </submittedName>
</protein>
<dbReference type="FunCoup" id="K0IAX5">
    <property type="interactions" value="6"/>
</dbReference>
<dbReference type="RefSeq" id="WP_015019023.1">
    <property type="nucleotide sequence ID" value="NC_018719.1"/>
</dbReference>
<dbReference type="Proteomes" id="UP000008037">
    <property type="component" value="Chromosome"/>
</dbReference>
<dbReference type="SUPFAM" id="SSF52402">
    <property type="entry name" value="Adenine nucleotide alpha hydrolases-like"/>
    <property type="match status" value="1"/>
</dbReference>